<dbReference type="InterPro" id="IPR041957">
    <property type="entry name" value="CT_Nitrate-R-NapA-like"/>
</dbReference>
<dbReference type="CDD" id="cd02791">
    <property type="entry name" value="MopB_CT_Nitrate-R-NapA-like"/>
    <property type="match status" value="1"/>
</dbReference>
<dbReference type="InterPro" id="IPR006656">
    <property type="entry name" value="Mopterin_OxRdtase"/>
</dbReference>
<dbReference type="InterPro" id="IPR007419">
    <property type="entry name" value="BFD-like_2Fe2S-bd_dom"/>
</dbReference>
<name>A0ABW9RXU5_9BACT</name>
<reference evidence="15 16" key="1">
    <citation type="submission" date="2019-02" db="EMBL/GenBank/DDBJ databases">
        <authorList>
            <person name="Goldberg S.R."/>
            <person name="Haltli B.A."/>
            <person name="Correa H."/>
            <person name="Russell K.G."/>
        </authorList>
    </citation>
    <scope>NUCLEOTIDE SEQUENCE [LARGE SCALE GENOMIC DNA]</scope>
    <source>
        <strain evidence="15 16">JCM 16186</strain>
    </source>
</reference>
<dbReference type="Gene3D" id="2.40.40.20">
    <property type="match status" value="1"/>
</dbReference>
<keyword evidence="16" id="KW-1185">Reference proteome</keyword>
<dbReference type="Pfam" id="PF00384">
    <property type="entry name" value="Molybdopterin"/>
    <property type="match status" value="1"/>
</dbReference>
<keyword evidence="11" id="KW-0408">Iron</keyword>
<dbReference type="InterPro" id="IPR041575">
    <property type="entry name" value="Rubredoxin_C"/>
</dbReference>
<dbReference type="SUPFAM" id="SSF51905">
    <property type="entry name" value="FAD/NAD(P)-binding domain"/>
    <property type="match status" value="2"/>
</dbReference>
<accession>A0ABW9RXU5</accession>
<dbReference type="Gene3D" id="3.30.390.30">
    <property type="match status" value="1"/>
</dbReference>
<dbReference type="Pfam" id="PF07992">
    <property type="entry name" value="Pyr_redox_2"/>
    <property type="match status" value="1"/>
</dbReference>
<dbReference type="InterPro" id="IPR009010">
    <property type="entry name" value="Asp_de-COase-like_dom_sf"/>
</dbReference>
<dbReference type="PANTHER" id="PTHR43105:SF9">
    <property type="entry name" value="NADPH-FE(3+) OXIDOREDUCTASE SUBUNIT ALPHA"/>
    <property type="match status" value="1"/>
</dbReference>
<keyword evidence="5" id="KW-0004">4Fe-4S</keyword>
<dbReference type="Pfam" id="PF04324">
    <property type="entry name" value="Fer2_BFD"/>
    <property type="match status" value="1"/>
</dbReference>
<keyword evidence="13" id="KW-0534">Nitrate assimilation</keyword>
<evidence type="ECO:0000313" key="15">
    <source>
        <dbReference type="EMBL" id="MTI28511.1"/>
    </source>
</evidence>
<keyword evidence="10" id="KW-0560">Oxidoreductase</keyword>
<evidence type="ECO:0000256" key="5">
    <source>
        <dbReference type="ARBA" id="ARBA00022485"/>
    </source>
</evidence>
<gene>
    <name evidence="15" type="ORF">E1163_26375</name>
</gene>
<dbReference type="InterPro" id="IPR041854">
    <property type="entry name" value="BFD-like_2Fe2S-bd_dom_sf"/>
</dbReference>
<dbReference type="InterPro" id="IPR036188">
    <property type="entry name" value="FAD/NAD-bd_sf"/>
</dbReference>
<evidence type="ECO:0000256" key="6">
    <source>
        <dbReference type="ARBA" id="ARBA00022505"/>
    </source>
</evidence>
<comment type="cofactor">
    <cofactor evidence="2">
        <name>[4Fe-4S] cluster</name>
        <dbReference type="ChEBI" id="CHEBI:49883"/>
    </cofactor>
</comment>
<dbReference type="InterPro" id="IPR050123">
    <property type="entry name" value="Prok_molybdopt-oxidoreductase"/>
</dbReference>
<dbReference type="PRINTS" id="PR00368">
    <property type="entry name" value="FADPNR"/>
</dbReference>
<evidence type="ECO:0000256" key="4">
    <source>
        <dbReference type="ARBA" id="ARBA00008747"/>
    </source>
</evidence>
<evidence type="ECO:0000313" key="16">
    <source>
        <dbReference type="Proteomes" id="UP000798808"/>
    </source>
</evidence>
<sequence>MSDLKQTYKTTCSYCGVGCGIEITRNGRDRLNLSGDQCHPVNKGMLCSKGMNLHYTAMDRSDRLMYPHMRGNKGYPLEKTTWDTAMQRAARVFKTLIDRHGPDSVGFYVSGQCLTEEYYLVNKLVKGFLGTNNIDTNSRLCMSSAVAGYKQALGEDSVPIAYEDIELADCFLIAGANPAWCHPILFRRLEAHKAKNPDTKIIVVDPRVTDTCQSADLHLQIMPGTDMVLFHAIGRCLIDNGHIDEEFILNHTDGFNLYRKEVMKMTLKEAAAICRVSVDEIKLAANYIGRSKGFITMWAMGLNQSTQGVNKNLALLNLNLITGHIGKPGSGPFSLTGQPNAMGGREVGGMANLLAVHKDLANPQHRQEVADFWKVDKIREEPGLTATKMFEALRDGKMKAIWIICTNPSVSMPNARLVDEALSNASFVVVQDISERSDTAKYADMLLPAASWLEKEGTMTNSERRISHLSQVIEPPGEALPDSEIICRFAQAMGFHGFDFKSAEEIYSEYCELTKGSSIDISGLSYERLKKEGTVQWPVYDSNHAGTSRLFTDHKFYTPNQRAQIKINAPGVAAEPVSSDYPLILTTGRIRDQWHTMTKTGKVNKLNKHLPNPFLELHPVDAAARGIGDGDPVVISNHRGEVRVNAVITTNIKPGVVFLPMHWGKLLGQDFGRANNLTDDSIDPVSKQPGFKFSAVEVKKYEKPRQKIVIVGAGAAAYRFIHTYRQRNKEDELHVFSREPWPFYNRVLLPEYVNETKAWEDLLKCEYDELEKLNITLHLSNAIDKIDRGRKMVTDQHGQEHEYDLLILATGSRAFIPPDAPMYLPGVFTIRDRQNADDLKAHLGKEGHVLMVGGGLLGLEIAAALREMNVNITLVQLGSRLMERQLDPTASSLLRQYVEDMDITVYTNDQVKQIGLLKDSKRLEVNLQSGKSLNCDAVVYAIGTKPNIELAKDADLSCGRGIVVNHYLQTSDSSIFALGEIAEFEQKLNGITAAAEEQADICARYISGDLSATYKGSVSMNILKFSHLDLCSIGIPEVPTNAKDYDEIIFLDRSQLYYKKCIVKGDKLVGTILMGDKLEFAEFKELIDSGTELSEKRMQLLRSNKRPEPVSGKLVCSCNNVGKGNIEQAIAKGCQSLNEICQKTGAGLGCGSCKPEVQRILENSLVKSEAG</sequence>
<dbReference type="SUPFAM" id="SSF53706">
    <property type="entry name" value="Formate dehydrogenase/DMSO reductase, domains 1-3"/>
    <property type="match status" value="1"/>
</dbReference>
<keyword evidence="8" id="KW-0479">Metal-binding</keyword>
<dbReference type="PROSITE" id="PS51669">
    <property type="entry name" value="4FE4S_MOW_BIS_MGD"/>
    <property type="match status" value="1"/>
</dbReference>
<protein>
    <submittedName>
        <fullName evidence="15">NAD(P)H-nitrite reductase</fullName>
    </submittedName>
</protein>
<dbReference type="PROSITE" id="PS00932">
    <property type="entry name" value="MOLYBDOPTERIN_PROK_3"/>
    <property type="match status" value="1"/>
</dbReference>
<organism evidence="15 16">
    <name type="scientific">Fulvivirga kasyanovii</name>
    <dbReference type="NCBI Taxonomy" id="396812"/>
    <lineage>
        <taxon>Bacteria</taxon>
        <taxon>Pseudomonadati</taxon>
        <taxon>Bacteroidota</taxon>
        <taxon>Cytophagia</taxon>
        <taxon>Cytophagales</taxon>
        <taxon>Fulvivirgaceae</taxon>
        <taxon>Fulvivirga</taxon>
    </lineage>
</organism>
<dbReference type="PROSITE" id="PS00490">
    <property type="entry name" value="MOLYBDOPTERIN_PROK_2"/>
    <property type="match status" value="1"/>
</dbReference>
<proteinExistence type="inferred from homology"/>
<dbReference type="InterPro" id="IPR016156">
    <property type="entry name" value="FAD/NAD-linked_Rdtase_dimer_sf"/>
</dbReference>
<evidence type="ECO:0000256" key="2">
    <source>
        <dbReference type="ARBA" id="ARBA00001966"/>
    </source>
</evidence>
<dbReference type="Pfam" id="PF01568">
    <property type="entry name" value="Molydop_binding"/>
    <property type="match status" value="1"/>
</dbReference>
<dbReference type="Gene3D" id="2.20.25.90">
    <property type="entry name" value="ADC-like domains"/>
    <property type="match status" value="1"/>
</dbReference>
<keyword evidence="12" id="KW-0411">Iron-sulfur</keyword>
<comment type="cofactor">
    <cofactor evidence="3">
        <name>FAD</name>
        <dbReference type="ChEBI" id="CHEBI:57692"/>
    </cofactor>
</comment>
<dbReference type="InterPro" id="IPR006963">
    <property type="entry name" value="Mopterin_OxRdtase_4Fe-4S_dom"/>
</dbReference>
<dbReference type="Gene3D" id="3.40.228.10">
    <property type="entry name" value="Dimethylsulfoxide Reductase, domain 2"/>
    <property type="match status" value="1"/>
</dbReference>
<evidence type="ECO:0000256" key="7">
    <source>
        <dbReference type="ARBA" id="ARBA00022630"/>
    </source>
</evidence>
<dbReference type="InterPro" id="IPR006655">
    <property type="entry name" value="Mopterin_OxRdtase_prok_CS"/>
</dbReference>
<dbReference type="SUPFAM" id="SSF50692">
    <property type="entry name" value="ADC-like"/>
    <property type="match status" value="1"/>
</dbReference>
<evidence type="ECO:0000256" key="11">
    <source>
        <dbReference type="ARBA" id="ARBA00023004"/>
    </source>
</evidence>
<evidence type="ECO:0000256" key="1">
    <source>
        <dbReference type="ARBA" id="ARBA00001942"/>
    </source>
</evidence>
<evidence type="ECO:0000259" key="14">
    <source>
        <dbReference type="PROSITE" id="PS51669"/>
    </source>
</evidence>
<dbReference type="SMART" id="SM00926">
    <property type="entry name" value="Molybdop_Fe4S4"/>
    <property type="match status" value="1"/>
</dbReference>
<comment type="cofactor">
    <cofactor evidence="1">
        <name>Mo-bis(molybdopterin guanine dinucleotide)</name>
        <dbReference type="ChEBI" id="CHEBI:60539"/>
    </cofactor>
</comment>
<keyword evidence="6" id="KW-0500">Molybdenum</keyword>
<dbReference type="CDD" id="cd02754">
    <property type="entry name" value="MopB_Nitrate-R-NapA-like"/>
    <property type="match status" value="1"/>
</dbReference>
<dbReference type="InterPro" id="IPR006657">
    <property type="entry name" value="MoPterin_dinucl-bd_dom"/>
</dbReference>
<evidence type="ECO:0000256" key="8">
    <source>
        <dbReference type="ARBA" id="ARBA00022723"/>
    </source>
</evidence>
<dbReference type="Gene3D" id="3.50.50.60">
    <property type="entry name" value="FAD/NAD(P)-binding domain"/>
    <property type="match status" value="2"/>
</dbReference>
<evidence type="ECO:0000256" key="10">
    <source>
        <dbReference type="ARBA" id="ARBA00023002"/>
    </source>
</evidence>
<dbReference type="RefSeq" id="WP_155176113.1">
    <property type="nucleotide sequence ID" value="NZ_BAAAFL010000012.1"/>
</dbReference>
<evidence type="ECO:0000256" key="9">
    <source>
        <dbReference type="ARBA" id="ARBA00022827"/>
    </source>
</evidence>
<keyword evidence="7" id="KW-0285">Flavoprotein</keyword>
<dbReference type="EMBL" id="SMLW01000666">
    <property type="protein sequence ID" value="MTI28511.1"/>
    <property type="molecule type" value="Genomic_DNA"/>
</dbReference>
<evidence type="ECO:0000256" key="12">
    <source>
        <dbReference type="ARBA" id="ARBA00023014"/>
    </source>
</evidence>
<dbReference type="InterPro" id="IPR023753">
    <property type="entry name" value="FAD/NAD-binding_dom"/>
</dbReference>
<dbReference type="Pfam" id="PF04879">
    <property type="entry name" value="Molybdop_Fe4S4"/>
    <property type="match status" value="1"/>
</dbReference>
<comment type="caution">
    <text evidence="15">The sequence shown here is derived from an EMBL/GenBank/DDBJ whole genome shotgun (WGS) entry which is preliminary data.</text>
</comment>
<comment type="similarity">
    <text evidence="4">Belongs to the prokaryotic molybdopterin-containing oxidoreductase family. NasA/NapA/NarB subfamily.</text>
</comment>
<keyword evidence="9" id="KW-0274">FAD</keyword>
<evidence type="ECO:0000256" key="3">
    <source>
        <dbReference type="ARBA" id="ARBA00001974"/>
    </source>
</evidence>
<feature type="domain" description="4Fe-4S Mo/W bis-MGD-type" evidence="14">
    <location>
        <begin position="5"/>
        <end position="61"/>
    </location>
</feature>
<dbReference type="Proteomes" id="UP000798808">
    <property type="component" value="Unassembled WGS sequence"/>
</dbReference>
<dbReference type="PRINTS" id="PR00411">
    <property type="entry name" value="PNDRDTASEI"/>
</dbReference>
<dbReference type="Gene3D" id="1.10.10.1100">
    <property type="entry name" value="BFD-like [2Fe-2S]-binding domain"/>
    <property type="match status" value="1"/>
</dbReference>
<evidence type="ECO:0000256" key="13">
    <source>
        <dbReference type="ARBA" id="ARBA00023063"/>
    </source>
</evidence>
<dbReference type="Pfam" id="PF18267">
    <property type="entry name" value="Rubredoxin_C"/>
    <property type="match status" value="1"/>
</dbReference>
<dbReference type="Gene3D" id="3.40.50.740">
    <property type="match status" value="1"/>
</dbReference>
<dbReference type="PANTHER" id="PTHR43105">
    <property type="entry name" value="RESPIRATORY NITRATE REDUCTASE"/>
    <property type="match status" value="1"/>
</dbReference>